<dbReference type="Gene3D" id="3.40.50.300">
    <property type="entry name" value="P-loop containing nucleotide triphosphate hydrolases"/>
    <property type="match status" value="1"/>
</dbReference>
<dbReference type="EMBL" id="DSDK01000528">
    <property type="protein sequence ID" value="HDR51903.1"/>
    <property type="molecule type" value="Genomic_DNA"/>
</dbReference>
<evidence type="ECO:0000313" key="2">
    <source>
        <dbReference type="EMBL" id="HDR51903.1"/>
    </source>
</evidence>
<name>A0A831LQW6_9BACT</name>
<dbReference type="SUPFAM" id="SSF52540">
    <property type="entry name" value="P-loop containing nucleoside triphosphate hydrolases"/>
    <property type="match status" value="1"/>
</dbReference>
<dbReference type="PANTHER" id="PTHR47396">
    <property type="entry name" value="TYPE I RESTRICTION ENZYME ECOKI R PROTEIN"/>
    <property type="match status" value="1"/>
</dbReference>
<dbReference type="AlphaFoldDB" id="A0A831LQW6"/>
<evidence type="ECO:0000259" key="1">
    <source>
        <dbReference type="PROSITE" id="PS51194"/>
    </source>
</evidence>
<dbReference type="InterPro" id="IPR050742">
    <property type="entry name" value="Helicase_Restrict-Modif_Enz"/>
</dbReference>
<proteinExistence type="predicted"/>
<dbReference type="GO" id="GO:0005829">
    <property type="term" value="C:cytosol"/>
    <property type="evidence" value="ECO:0007669"/>
    <property type="project" value="TreeGrafter"/>
</dbReference>
<dbReference type="InterPro" id="IPR027417">
    <property type="entry name" value="P-loop_NTPase"/>
</dbReference>
<dbReference type="InterPro" id="IPR001650">
    <property type="entry name" value="Helicase_C-like"/>
</dbReference>
<dbReference type="PANTHER" id="PTHR47396:SF1">
    <property type="entry name" value="ATP-DEPENDENT HELICASE IRC3-RELATED"/>
    <property type="match status" value="1"/>
</dbReference>
<comment type="caution">
    <text evidence="2">The sequence shown here is derived from an EMBL/GenBank/DDBJ whole genome shotgun (WGS) entry which is preliminary data.</text>
</comment>
<dbReference type="PROSITE" id="PS51194">
    <property type="entry name" value="HELICASE_CTER"/>
    <property type="match status" value="1"/>
</dbReference>
<reference evidence="2" key="1">
    <citation type="journal article" date="2020" name="mSystems">
        <title>Genome- and Community-Level Interaction Insights into Carbon Utilization and Element Cycling Functions of Hydrothermarchaeota in Hydrothermal Sediment.</title>
        <authorList>
            <person name="Zhou Z."/>
            <person name="Liu Y."/>
            <person name="Xu W."/>
            <person name="Pan J."/>
            <person name="Luo Z.H."/>
            <person name="Li M."/>
        </authorList>
    </citation>
    <scope>NUCLEOTIDE SEQUENCE [LARGE SCALE GENOMIC DNA]</scope>
    <source>
        <strain evidence="2">SpSt-1217</strain>
    </source>
</reference>
<protein>
    <recommendedName>
        <fullName evidence="1">Helicase C-terminal domain-containing protein</fullName>
    </recommendedName>
</protein>
<sequence length="632" mass="72312">MLGSKPKKDGIASWLTTILERIMQHDNLLIINDEAHHVHDEDLSWYKSILLLHDNLKSKGKTGLSLLFDLTATPKDQNGTFFPWIISDYPLAQAIEDRIVKTPLIVHQTDKTSPDNRQISNAYNAYQEWIQIALNRYKEHEESYGKLGQKPVLFIMCEETKQADQVAEGIRKMAGFNKKDQVLVIHTNKDGTLSKNEKKLEEVREQARLIDEPSSPVKVVVSVLMLREGWDVKNVSIILGLRPFTSKANILPEQSVGRGLRLMRSLGPDYTQILEIIGTDKFEEFVKQLEQEGVGVGVTKIPPKPGHLIVPLKTRSEYNFEIPELTPGFTRKMTGLDKFDVSELQQLIELDKSGNFRNIKVSLLHGTTEQRVGTKQVIIEDDDYVSSQELLGSLTNKIIREGKFSANFNVIYKIVKLYVKNICFGQTVNLDELTVRRNLAKANVSNAIATYLSRKLGEFTKVTTKMTMKNYPVSLIELDGFYWKREIAEARRTVFNYTPVYNNLEKDFAFFLENAKDINKFAALSETYTKFCITYLNKKGSQSLYYPDFVAEQELADGQLINWIIETKGFEDENVAYKDAEAKNWCNKATEFTEQTWKFLKVADLAFRRIKPKTFGELLSGLSDLKKEKLMI</sequence>
<dbReference type="Proteomes" id="UP000886047">
    <property type="component" value="Unassembled WGS sequence"/>
</dbReference>
<organism evidence="2">
    <name type="scientific">Mariniphaga anaerophila</name>
    <dbReference type="NCBI Taxonomy" id="1484053"/>
    <lineage>
        <taxon>Bacteria</taxon>
        <taxon>Pseudomonadati</taxon>
        <taxon>Bacteroidota</taxon>
        <taxon>Bacteroidia</taxon>
        <taxon>Marinilabiliales</taxon>
        <taxon>Prolixibacteraceae</taxon>
        <taxon>Mariniphaga</taxon>
    </lineage>
</organism>
<accession>A0A831LQW6</accession>
<gene>
    <name evidence="2" type="ORF">ENN90_09860</name>
</gene>
<feature type="domain" description="Helicase C-terminal" evidence="1">
    <location>
        <begin position="139"/>
        <end position="309"/>
    </location>
</feature>